<sequence>MYKPGGTIKDALQKIEQKHWVLPAIQREFVWRSDQVTGFFDSLMRGFPFGTFLFWRIEPEQVGEWKFYDFMRDYHERDARHCSELGPVSSRALTAVLDGQQRLTALNIGLRGSMALKRKHARKSSADAYPRLTLYLNLLSSEKETPEGQLEKQRYDFRFLSEPKEYVSGQEFWFRVSEIMALQSGPNMLNLLTQNGLQGEDLNTAFSALDRLHKVIHVDPLIYYYEEPSSDLERVLNIFIRLNSAGTLLSQSDLLHSIIVSQWAHLDARREIASLVDDLNRVKPGFAFTQNFVLKAGLMLTDVASVGFRVENFTRSNMALLEKNWTNIRSALVLTTHLASQFGLSGSNLRAVSSLLPIAYYLYRIQAQDNYLTHTQYAGDRRQIRRWLIASLLKPSGIWGSGLDTLLTHLRTAIRDSAEAGFPEAHLREIMASRGKPLTFEEREIDAILGSDYGKPATFLALTLLYPFVDLRNQYHIDHIYPESLTKWSSLSKQEWPVEEISWVSQRRNLLPNLQLLDGAENNEKRAALPADWLAKRFSGHTERQQYESAHDIGTSVSMGLLGFREFYDARKELMKQRLLAILNE</sequence>
<dbReference type="InterPro" id="IPR004919">
    <property type="entry name" value="GmrSD_N"/>
</dbReference>
<dbReference type="RefSeq" id="WP_107649673.1">
    <property type="nucleotide sequence ID" value="NZ_PZJX01000027.1"/>
</dbReference>
<dbReference type="PANTHER" id="PTHR37292:SF2">
    <property type="entry name" value="DUF262 DOMAIN-CONTAINING PROTEIN"/>
    <property type="match status" value="1"/>
</dbReference>
<evidence type="ECO:0008006" key="5">
    <source>
        <dbReference type="Google" id="ProtNLM"/>
    </source>
</evidence>
<feature type="domain" description="GmrSD restriction endonucleases N-terminal" evidence="1">
    <location>
        <begin position="8"/>
        <end position="259"/>
    </location>
</feature>
<feature type="domain" description="GmrSD restriction endonucleases C-terminal" evidence="2">
    <location>
        <begin position="474"/>
        <end position="537"/>
    </location>
</feature>
<protein>
    <recommendedName>
        <fullName evidence="5">DUF262 domain-containing protein</fullName>
    </recommendedName>
</protein>
<proteinExistence type="predicted"/>
<comment type="caution">
    <text evidence="3">The sequence shown here is derived from an EMBL/GenBank/DDBJ whole genome shotgun (WGS) entry which is preliminary data.</text>
</comment>
<dbReference type="EMBL" id="PZJX01000027">
    <property type="protein sequence ID" value="PTE09717.1"/>
    <property type="molecule type" value="Genomic_DNA"/>
</dbReference>
<evidence type="ECO:0000313" key="4">
    <source>
        <dbReference type="Proteomes" id="UP000240259"/>
    </source>
</evidence>
<reference evidence="3 4" key="1">
    <citation type="submission" date="2018-03" db="EMBL/GenBank/DDBJ databases">
        <title>Genome sequence of the symbiotic type strain Mesorhizobium helmanticense CSLC115NT isolated from Lotus corniculatus nodules.</title>
        <authorList>
            <person name="Sannazzaro A.I."/>
            <person name="Torres Tejerizo G.A."/>
            <person name="Dip D."/>
            <person name="Caballero M."/>
            <person name="Pistorio M."/>
            <person name="Estrella M.J."/>
        </authorList>
    </citation>
    <scope>NUCLEOTIDE SEQUENCE [LARGE SCALE GENOMIC DNA]</scope>
    <source>
        <strain evidence="3 4">CSLC115N</strain>
    </source>
</reference>
<evidence type="ECO:0000259" key="2">
    <source>
        <dbReference type="Pfam" id="PF07510"/>
    </source>
</evidence>
<dbReference type="PANTHER" id="PTHR37292">
    <property type="entry name" value="VNG6097C"/>
    <property type="match status" value="1"/>
</dbReference>
<gene>
    <name evidence="3" type="ORF">C9427_13550</name>
</gene>
<organism evidence="3 4">
    <name type="scientific">Mesorhizobium helmanticense</name>
    <dbReference type="NCBI Taxonomy" id="1776423"/>
    <lineage>
        <taxon>Bacteria</taxon>
        <taxon>Pseudomonadati</taxon>
        <taxon>Pseudomonadota</taxon>
        <taxon>Alphaproteobacteria</taxon>
        <taxon>Hyphomicrobiales</taxon>
        <taxon>Phyllobacteriaceae</taxon>
        <taxon>Mesorhizobium</taxon>
    </lineage>
</organism>
<accession>A0A2T4IVQ1</accession>
<keyword evidence="4" id="KW-1185">Reference proteome</keyword>
<evidence type="ECO:0000313" key="3">
    <source>
        <dbReference type="EMBL" id="PTE09717.1"/>
    </source>
</evidence>
<dbReference type="Proteomes" id="UP000240259">
    <property type="component" value="Unassembled WGS sequence"/>
</dbReference>
<dbReference type="Pfam" id="PF07510">
    <property type="entry name" value="GmrSD_C"/>
    <property type="match status" value="1"/>
</dbReference>
<dbReference type="AlphaFoldDB" id="A0A2T4IVQ1"/>
<dbReference type="OrthoDB" id="9798761at2"/>
<dbReference type="Pfam" id="PF03235">
    <property type="entry name" value="GmrSD_N"/>
    <property type="match status" value="1"/>
</dbReference>
<name>A0A2T4IVQ1_9HYPH</name>
<evidence type="ECO:0000259" key="1">
    <source>
        <dbReference type="Pfam" id="PF03235"/>
    </source>
</evidence>
<dbReference type="InterPro" id="IPR011089">
    <property type="entry name" value="GmrSD_C"/>
</dbReference>